<evidence type="ECO:0000313" key="12">
    <source>
        <dbReference type="EMBL" id="KAK7604099.1"/>
    </source>
</evidence>
<keyword evidence="4" id="KW-0378">Hydrolase</keyword>
<dbReference type="GO" id="GO:0033345">
    <property type="term" value="P:L-asparagine catabolic process via L-aspartate"/>
    <property type="evidence" value="ECO:0007669"/>
    <property type="project" value="TreeGrafter"/>
</dbReference>
<comment type="function">
    <text evidence="7">Has both L-asparaginase and beta-aspartyl peptidase activity. Does not have aspartylglucosaminidase activity and is inactive toward GlcNAc-L-Asn. Likewise, has no activity toward glutamine.</text>
</comment>
<dbReference type="AlphaFoldDB" id="A0AAN9YAC6"/>
<evidence type="ECO:0000256" key="1">
    <source>
        <dbReference type="ARBA" id="ARBA00000306"/>
    </source>
</evidence>
<dbReference type="GO" id="GO:0004067">
    <property type="term" value="F:asparaginase activity"/>
    <property type="evidence" value="ECO:0007669"/>
    <property type="project" value="UniProtKB-EC"/>
</dbReference>
<feature type="active site" description="Nucleophile" evidence="9">
    <location>
        <position position="166"/>
    </location>
</feature>
<organism evidence="12 13">
    <name type="scientific">Parthenolecanium corni</name>
    <dbReference type="NCBI Taxonomy" id="536013"/>
    <lineage>
        <taxon>Eukaryota</taxon>
        <taxon>Metazoa</taxon>
        <taxon>Ecdysozoa</taxon>
        <taxon>Arthropoda</taxon>
        <taxon>Hexapoda</taxon>
        <taxon>Insecta</taxon>
        <taxon>Pterygota</taxon>
        <taxon>Neoptera</taxon>
        <taxon>Paraneoptera</taxon>
        <taxon>Hemiptera</taxon>
        <taxon>Sternorrhyncha</taxon>
        <taxon>Coccoidea</taxon>
        <taxon>Coccidae</taxon>
        <taxon>Parthenolecanium</taxon>
    </lineage>
</organism>
<comment type="catalytic activity">
    <reaction evidence="6">
        <text>L-asparagine + H2O = L-aspartate + NH4(+)</text>
        <dbReference type="Rhea" id="RHEA:21016"/>
        <dbReference type="ChEBI" id="CHEBI:15377"/>
        <dbReference type="ChEBI" id="CHEBI:28938"/>
        <dbReference type="ChEBI" id="CHEBI:29991"/>
        <dbReference type="ChEBI" id="CHEBI:58048"/>
        <dbReference type="EC" id="3.5.1.1"/>
    </reaction>
</comment>
<dbReference type="Pfam" id="PF01112">
    <property type="entry name" value="Asparaginase_2"/>
    <property type="match status" value="1"/>
</dbReference>
<comment type="similarity">
    <text evidence="2">Belongs to the Ntn-hydrolase family.</text>
</comment>
<dbReference type="SUPFAM" id="SSF56235">
    <property type="entry name" value="N-terminal nucleophile aminohydrolases (Ntn hydrolases)"/>
    <property type="match status" value="1"/>
</dbReference>
<comment type="catalytic activity">
    <reaction evidence="1">
        <text>Cleavage of a beta-linked Asp residue from the N-terminus of a polypeptide.</text>
        <dbReference type="EC" id="3.4.19.5"/>
    </reaction>
</comment>
<comment type="caution">
    <text evidence="12">The sequence shown here is derived from an EMBL/GenBank/DDBJ whole genome shotgun (WGS) entry which is preliminary data.</text>
</comment>
<feature type="binding site" evidence="10">
    <location>
        <begin position="194"/>
        <end position="197"/>
    </location>
    <ligand>
        <name>substrate</name>
    </ligand>
</feature>
<evidence type="ECO:0000256" key="4">
    <source>
        <dbReference type="ARBA" id="ARBA00022801"/>
    </source>
</evidence>
<keyword evidence="13" id="KW-1185">Reference proteome</keyword>
<dbReference type="GO" id="GO:0005737">
    <property type="term" value="C:cytoplasm"/>
    <property type="evidence" value="ECO:0007669"/>
    <property type="project" value="TreeGrafter"/>
</dbReference>
<protein>
    <recommendedName>
        <fullName evidence="14">Asparaginase</fullName>
    </recommendedName>
</protein>
<accession>A0AAN9YAC6</accession>
<evidence type="ECO:0000313" key="13">
    <source>
        <dbReference type="Proteomes" id="UP001367676"/>
    </source>
</evidence>
<dbReference type="Proteomes" id="UP001367676">
    <property type="component" value="Unassembled WGS sequence"/>
</dbReference>
<feature type="binding site" evidence="10">
    <location>
        <begin position="217"/>
        <end position="220"/>
    </location>
    <ligand>
        <name>substrate</name>
    </ligand>
</feature>
<evidence type="ECO:0000256" key="10">
    <source>
        <dbReference type="PIRSR" id="PIRSR600246-2"/>
    </source>
</evidence>
<proteinExistence type="inferred from homology"/>
<dbReference type="FunFam" id="3.60.20.30:FF:000001">
    <property type="entry name" value="Isoaspartyl peptidase/L-asparaginase"/>
    <property type="match status" value="1"/>
</dbReference>
<evidence type="ECO:0000256" key="7">
    <source>
        <dbReference type="ARBA" id="ARBA00054922"/>
    </source>
</evidence>
<evidence type="ECO:0000256" key="3">
    <source>
        <dbReference type="ARBA" id="ARBA00022670"/>
    </source>
</evidence>
<reference evidence="12 13" key="1">
    <citation type="submission" date="2024-03" db="EMBL/GenBank/DDBJ databases">
        <title>Adaptation during the transition from Ophiocordyceps entomopathogen to insect associate is accompanied by gene loss and intensified selection.</title>
        <authorList>
            <person name="Ward C.M."/>
            <person name="Onetto C.A."/>
            <person name="Borneman A.R."/>
        </authorList>
    </citation>
    <scope>NUCLEOTIDE SEQUENCE [LARGE SCALE GENOMIC DNA]</scope>
    <source>
        <strain evidence="12">AWRI1</strain>
        <tissue evidence="12">Single Adult Female</tissue>
    </source>
</reference>
<dbReference type="CDD" id="cd04702">
    <property type="entry name" value="ASRGL1_like"/>
    <property type="match status" value="1"/>
</dbReference>
<dbReference type="GO" id="GO:0008798">
    <property type="term" value="F:beta-aspartyl-peptidase activity"/>
    <property type="evidence" value="ECO:0007669"/>
    <property type="project" value="UniProtKB-EC"/>
</dbReference>
<evidence type="ECO:0000256" key="5">
    <source>
        <dbReference type="ARBA" id="ARBA00022813"/>
    </source>
</evidence>
<feature type="site" description="Cleavage; by autolysis" evidence="11">
    <location>
        <begin position="165"/>
        <end position="166"/>
    </location>
</feature>
<name>A0AAN9YAC6_9HEMI</name>
<keyword evidence="3" id="KW-0645">Protease</keyword>
<dbReference type="InterPro" id="IPR033844">
    <property type="entry name" value="ASRGL1_meta"/>
</dbReference>
<dbReference type="PANTHER" id="PTHR10188:SF41">
    <property type="entry name" value="ISOASPARTYL PEPTIDASE_L-ASPARAGINASE"/>
    <property type="match status" value="1"/>
</dbReference>
<gene>
    <name evidence="12" type="ORF">V9T40_004372</name>
</gene>
<dbReference type="EMBL" id="JBBCAQ010000004">
    <property type="protein sequence ID" value="KAK7604099.1"/>
    <property type="molecule type" value="Genomic_DNA"/>
</dbReference>
<keyword evidence="5" id="KW-0068">Autocatalytic cleavage</keyword>
<evidence type="ECO:0000256" key="11">
    <source>
        <dbReference type="PIRSR" id="PIRSR600246-3"/>
    </source>
</evidence>
<dbReference type="InterPro" id="IPR000246">
    <property type="entry name" value="Peptidase_T2"/>
</dbReference>
<evidence type="ECO:0000256" key="2">
    <source>
        <dbReference type="ARBA" id="ARBA00010872"/>
    </source>
</evidence>
<evidence type="ECO:0000256" key="8">
    <source>
        <dbReference type="ARBA" id="ARBA00061780"/>
    </source>
</evidence>
<dbReference type="PANTHER" id="PTHR10188">
    <property type="entry name" value="L-ASPARAGINASE"/>
    <property type="match status" value="1"/>
</dbReference>
<dbReference type="GO" id="GO:0006508">
    <property type="term" value="P:proteolysis"/>
    <property type="evidence" value="ECO:0007669"/>
    <property type="project" value="UniProtKB-KW"/>
</dbReference>
<dbReference type="InterPro" id="IPR029055">
    <property type="entry name" value="Ntn_hydrolases_N"/>
</dbReference>
<evidence type="ECO:0008006" key="14">
    <source>
        <dbReference type="Google" id="ProtNLM"/>
    </source>
</evidence>
<comment type="subunit">
    <text evidence="8">Heterodimer of an alpha and beta chain produced by autocleavage.</text>
</comment>
<sequence>MGEPLILIHGGAGSIPDSRVHGKLDGVRRALEIGHAKYAETKNILDATQAAVEYMETDENFNAGYGSVLTKEGEIELEALVVEGKNLAAGAVTGLKNVLHPIAVARLVMENTPHVLLSGEGVQEFAKHHNVPLEESLHTKNAWDALEEFKKNKMVPTKMEIGSGGTVGAIGIDGDGHMVSCTSTGGITGKMKGRVGDTPIPGSGGYADDNIGTVSTTGYGDAILRYNVALRILAAMEHGETAQEASEKVLKAMQERIGKSAGAITIGKDRSVGIAFTSRRMAWAYKKDDKIHYGIEQGQELVDDIKST</sequence>
<evidence type="ECO:0000256" key="9">
    <source>
        <dbReference type="PIRSR" id="PIRSR600246-1"/>
    </source>
</evidence>
<evidence type="ECO:0000256" key="6">
    <source>
        <dbReference type="ARBA" id="ARBA00049366"/>
    </source>
</evidence>
<dbReference type="Gene3D" id="3.60.20.30">
    <property type="entry name" value="(Glycosyl)asparaginase"/>
    <property type="match status" value="1"/>
</dbReference>